<proteinExistence type="predicted"/>
<protein>
    <submittedName>
        <fullName evidence="1">Uncharacterized protein</fullName>
    </submittedName>
</protein>
<accession>A0ABW6KLE3</accession>
<keyword evidence="2" id="KW-1185">Reference proteome</keyword>
<dbReference type="RefSeq" id="WP_389364165.1">
    <property type="nucleotide sequence ID" value="NZ_JBIACK010000017.1"/>
</dbReference>
<dbReference type="Proteomes" id="UP001601059">
    <property type="component" value="Unassembled WGS sequence"/>
</dbReference>
<name>A0ABW6KLE3_9BACI</name>
<sequence length="91" mass="10372">MRPEIEKALRVKCLSQDILEVLMEDQTTFNETDLRNVIEMLARSVTDLANVYTGLEEDHSTALKGTVAKMRIGFNTLQFGKVKQRLENESV</sequence>
<evidence type="ECO:0000313" key="2">
    <source>
        <dbReference type="Proteomes" id="UP001601059"/>
    </source>
</evidence>
<dbReference type="EMBL" id="JBIACK010000017">
    <property type="protein sequence ID" value="MFE8703547.1"/>
    <property type="molecule type" value="Genomic_DNA"/>
</dbReference>
<evidence type="ECO:0000313" key="1">
    <source>
        <dbReference type="EMBL" id="MFE8703547.1"/>
    </source>
</evidence>
<comment type="caution">
    <text evidence="1">The sequence shown here is derived from an EMBL/GenBank/DDBJ whole genome shotgun (WGS) entry which is preliminary data.</text>
</comment>
<reference evidence="1 2" key="1">
    <citation type="submission" date="2024-08" db="EMBL/GenBank/DDBJ databases">
        <title>Two novel Cytobacillus novel species.</title>
        <authorList>
            <person name="Liu G."/>
        </authorList>
    </citation>
    <scope>NUCLEOTIDE SEQUENCE [LARGE SCALE GENOMIC DNA]</scope>
    <source>
        <strain evidence="1 2">FJAT-54145</strain>
    </source>
</reference>
<organism evidence="1 2">
    <name type="scientific">Cytobacillus spartinae</name>
    <dbReference type="NCBI Taxonomy" id="3299023"/>
    <lineage>
        <taxon>Bacteria</taxon>
        <taxon>Bacillati</taxon>
        <taxon>Bacillota</taxon>
        <taxon>Bacilli</taxon>
        <taxon>Bacillales</taxon>
        <taxon>Bacillaceae</taxon>
        <taxon>Cytobacillus</taxon>
    </lineage>
</organism>
<gene>
    <name evidence="1" type="ORF">ACFYKX_23565</name>
</gene>